<dbReference type="EMBL" id="CP000107">
    <property type="protein sequence ID" value="AAZ68454.1"/>
    <property type="molecule type" value="Genomic_DNA"/>
</dbReference>
<gene>
    <name evidence="1" type="ordered locus">Ecaj_0411</name>
</gene>
<sequence>MLITTRLRYAVMFMVSLAQEYYILKGSNQPKKMSHIADSQSLSEGYLEQIIAKLKKQGLVNSTKGPGGGYFLNKSPNIITLNLILESIGENIKITRCKNNNVIRCLPNNAKCITHNLWDNIGNYIKKYLNSISLEDIINNNFKHSIKHSIKHSNILNNDENKYIYADYNSTSTILPVIKQQLDNLSSLNIYNPSSTHKLGQNTRSIIEKTREIAINILNARNYDVIFTSSGTEANNLVINSTTEYKHLISSIEHVSIMNCTTDAELIPVNSNGVICLDRFSETLNKFKDKKVLVSIMTANNETGVIQPIKEIVEISHKFGALVHTDAVQACGKIHIDIENLGVDLLTISSHKLGSIAGTGVLFFNSKKIKIKPMILGGNQEKGLRAGTENIISIYLLSISLNNLKDSIKKMSTVEKLRDKLEYEILNLVPEAQIFGKNTQRLPNTTCISMPNVSSEIQTISFDIENIAVGNGSACSSGTLTRSHVLSAMGIDDDIAKNSIRISLSPDITEHQIKKIVNCWYKTYQNNKLLKLK</sequence>
<reference evidence="2" key="1">
    <citation type="journal article" date="2006" name="J. Bacteriol.">
        <title>The genome of the obligately intracellular bacterium Ehrlichia canis reveals themes of complex membrane structure and immune evasion strategies.</title>
        <authorList>
            <person name="Mavromatis K."/>
            <person name="Doyle C.K."/>
            <person name="Lykidis A."/>
            <person name="Ivanova N."/>
            <person name="Francino M.P."/>
            <person name="Chain P."/>
            <person name="Shin M."/>
            <person name="Malfatti S."/>
            <person name="Larimer F."/>
            <person name="Copeland A."/>
            <person name="Detter J.C."/>
            <person name="Land M."/>
            <person name="Richardson P.M."/>
            <person name="Yu X.J."/>
            <person name="Walker D.H."/>
            <person name="McBride J.W."/>
            <person name="Kyrpides N.C."/>
        </authorList>
    </citation>
    <scope>NUCLEOTIDE SEQUENCE [LARGE SCALE GENOMIC DNA]</scope>
    <source>
        <strain evidence="2">Jake</strain>
    </source>
</reference>
<proteinExistence type="predicted"/>
<dbReference type="Proteomes" id="UP000000435">
    <property type="component" value="Chromosome"/>
</dbReference>
<accession>A0ACA6AWQ6</accession>
<keyword evidence="2" id="KW-1185">Reference proteome</keyword>
<protein>
    <submittedName>
        <fullName evidence="1">Transcriptional regulator, BadM/Rrf2 family</fullName>
    </submittedName>
</protein>
<organism evidence="1 2">
    <name type="scientific">Ehrlichia canis (strain Jake)</name>
    <dbReference type="NCBI Taxonomy" id="269484"/>
    <lineage>
        <taxon>Bacteria</taxon>
        <taxon>Pseudomonadati</taxon>
        <taxon>Pseudomonadota</taxon>
        <taxon>Alphaproteobacteria</taxon>
        <taxon>Rickettsiales</taxon>
        <taxon>Anaplasmataceae</taxon>
        <taxon>Ehrlichia</taxon>
    </lineage>
</organism>
<evidence type="ECO:0000313" key="2">
    <source>
        <dbReference type="Proteomes" id="UP000000435"/>
    </source>
</evidence>
<evidence type="ECO:0000313" key="1">
    <source>
        <dbReference type="EMBL" id="AAZ68454.1"/>
    </source>
</evidence>
<name>A0ACA6AWQ6_EHRCJ</name>